<gene>
    <name evidence="10" type="ORF">IE077_002811</name>
</gene>
<dbReference type="Pfam" id="PF14551">
    <property type="entry name" value="MCM_N"/>
    <property type="match status" value="1"/>
</dbReference>
<evidence type="ECO:0000256" key="3">
    <source>
        <dbReference type="ARBA" id="ARBA00022741"/>
    </source>
</evidence>
<dbReference type="SUPFAM" id="SSF52540">
    <property type="entry name" value="P-loop containing nucleoside triphosphate hydrolases"/>
    <property type="match status" value="1"/>
</dbReference>
<dbReference type="Gene3D" id="2.20.28.10">
    <property type="match status" value="1"/>
</dbReference>
<dbReference type="PRINTS" id="PR01657">
    <property type="entry name" value="MCMFAMILY"/>
</dbReference>
<evidence type="ECO:0000313" key="11">
    <source>
        <dbReference type="Proteomes" id="UP000823046"/>
    </source>
</evidence>
<evidence type="ECO:0000256" key="1">
    <source>
        <dbReference type="ARBA" id="ARBA00012551"/>
    </source>
</evidence>
<dbReference type="PROSITE" id="PS50051">
    <property type="entry name" value="MCM_2"/>
    <property type="match status" value="1"/>
</dbReference>
<comment type="similarity">
    <text evidence="8">Belongs to the MCM family.</text>
</comment>
<reference evidence="10 11" key="1">
    <citation type="journal article" date="2020" name="bioRxiv">
        <title>Metabolic contributions of an alphaproteobacterial endosymbiont in the apicomplexan Cardiosporidium cionae.</title>
        <authorList>
            <person name="Hunter E.S."/>
            <person name="Paight C.J."/>
            <person name="Lane C.E."/>
        </authorList>
    </citation>
    <scope>NUCLEOTIDE SEQUENCE [LARGE SCALE GENOMIC DNA]</scope>
    <source>
        <strain evidence="10">ESH_2018</strain>
    </source>
</reference>
<evidence type="ECO:0000256" key="2">
    <source>
        <dbReference type="ARBA" id="ARBA00022705"/>
    </source>
</evidence>
<dbReference type="EC" id="3.6.4.12" evidence="1"/>
<evidence type="ECO:0000256" key="6">
    <source>
        <dbReference type="ARBA" id="ARBA00022840"/>
    </source>
</evidence>
<dbReference type="InterPro" id="IPR012340">
    <property type="entry name" value="NA-bd_OB-fold"/>
</dbReference>
<evidence type="ECO:0000256" key="8">
    <source>
        <dbReference type="RuleBase" id="RU004070"/>
    </source>
</evidence>
<feature type="domain" description="MCM C-terminal AAA(+) ATPase" evidence="9">
    <location>
        <begin position="362"/>
        <end position="553"/>
    </location>
</feature>
<keyword evidence="6 8" id="KW-0067">ATP-binding</keyword>
<sequence length="634" mass="71772">MAYAANRRPGGAAMSDRQRTLMDKINRFDEHEKQIQVFLEMFESSKTIEEQTPWGTLKYRNALQQIYERKSCFLHIAMDDIYEFFSGGIDGRDTHVYEGFLTNTHRYIGLVYTAADRSLQSKDYEIYKTLEDPKYEEFKITESEIKRNKEMEEGKVPAYLRVNFQIIIIPASVIQTIRMRGVNADCIGGLVCFEADILRVTLVKPRLQVAAYECQNCKQNTFMAIEGLHFMPLRDCPTCKINQNIANSLKFNPRRSKFTRYQEVRVQEPPSQVPEGDVPRSLNCVVLGESSEKPQPGMSLSICGTLLPFNKLAFAQHRSGLIAEKYFEVFHLESNKKHMDETDEDYEKIKETIQQLKEEDGLYEKLAFSLAPEVWGLEDVKKGLLLQLIGGCSKEKHDGGMIRGDIHVLLMGDPGVAKSQLLKKICAVAQRSVYTTGKGSSSVGLTAAVLKDPNTGETTLEGGALMDDFERSAIYEVMEQQSVSIAKAGHCSTLPARTAVLAAANPINGRYDPRRSVMANINLPAALLTRFDLQFLLLDTVDREKDIQLARHVLEIYSMSSSWANKSQEVVEKKVLRAFTSLAKKRYPKIASGLHSQIEEWYVSTRKMEYSQEIGDRSTYTTPRALLAILRLSQ</sequence>
<dbReference type="Gene3D" id="2.40.50.140">
    <property type="entry name" value="Nucleic acid-binding proteins"/>
    <property type="match status" value="1"/>
</dbReference>
<name>A0ABQ7J9W5_9APIC</name>
<dbReference type="InterPro" id="IPR001208">
    <property type="entry name" value="MCM_dom"/>
</dbReference>
<organism evidence="10 11">
    <name type="scientific">Cardiosporidium cionae</name>
    <dbReference type="NCBI Taxonomy" id="476202"/>
    <lineage>
        <taxon>Eukaryota</taxon>
        <taxon>Sar</taxon>
        <taxon>Alveolata</taxon>
        <taxon>Apicomplexa</taxon>
        <taxon>Aconoidasida</taxon>
        <taxon>Nephromycida</taxon>
        <taxon>Cardiosporidium</taxon>
    </lineage>
</organism>
<accession>A0ABQ7J9W5</accession>
<dbReference type="Proteomes" id="UP000823046">
    <property type="component" value="Unassembled WGS sequence"/>
</dbReference>
<dbReference type="SMART" id="SM00350">
    <property type="entry name" value="MCM"/>
    <property type="match status" value="1"/>
</dbReference>
<dbReference type="Gene3D" id="3.40.50.300">
    <property type="entry name" value="P-loop containing nucleotide triphosphate hydrolases"/>
    <property type="match status" value="1"/>
</dbReference>
<evidence type="ECO:0000256" key="7">
    <source>
        <dbReference type="ARBA" id="ARBA00023125"/>
    </source>
</evidence>
<evidence type="ECO:0000256" key="5">
    <source>
        <dbReference type="ARBA" id="ARBA00022806"/>
    </source>
</evidence>
<evidence type="ECO:0000256" key="4">
    <source>
        <dbReference type="ARBA" id="ARBA00022801"/>
    </source>
</evidence>
<dbReference type="PANTHER" id="PTHR11630:SF26">
    <property type="entry name" value="DNA REPLICATION LICENSING FACTOR MCM7"/>
    <property type="match status" value="1"/>
</dbReference>
<comment type="caution">
    <text evidence="10">The sequence shown here is derived from an EMBL/GenBank/DDBJ whole genome shotgun (WGS) entry which is preliminary data.</text>
</comment>
<evidence type="ECO:0000259" key="9">
    <source>
        <dbReference type="PROSITE" id="PS50051"/>
    </source>
</evidence>
<keyword evidence="4" id="KW-0378">Hydrolase</keyword>
<dbReference type="InterPro" id="IPR027925">
    <property type="entry name" value="MCM_N"/>
</dbReference>
<dbReference type="Pfam" id="PF17855">
    <property type="entry name" value="MCM_lid"/>
    <property type="match status" value="1"/>
</dbReference>
<proteinExistence type="inferred from homology"/>
<keyword evidence="7 8" id="KW-0238">DNA-binding</keyword>
<keyword evidence="5" id="KW-0347">Helicase</keyword>
<feature type="non-terminal residue" evidence="10">
    <location>
        <position position="634"/>
    </location>
</feature>
<dbReference type="SUPFAM" id="SSF50249">
    <property type="entry name" value="Nucleic acid-binding proteins"/>
    <property type="match status" value="1"/>
</dbReference>
<evidence type="ECO:0000313" key="10">
    <source>
        <dbReference type="EMBL" id="KAF8820790.1"/>
    </source>
</evidence>
<keyword evidence="11" id="KW-1185">Reference proteome</keyword>
<protein>
    <recommendedName>
        <fullName evidence="1">DNA helicase</fullName>
        <ecNumber evidence="1">3.6.4.12</ecNumber>
    </recommendedName>
</protein>
<dbReference type="Pfam" id="PF00493">
    <property type="entry name" value="MCM"/>
    <property type="match status" value="1"/>
</dbReference>
<dbReference type="InterPro" id="IPR033762">
    <property type="entry name" value="MCM_OB"/>
</dbReference>
<dbReference type="Pfam" id="PF17207">
    <property type="entry name" value="MCM_OB"/>
    <property type="match status" value="1"/>
</dbReference>
<dbReference type="PANTHER" id="PTHR11630">
    <property type="entry name" value="DNA REPLICATION LICENSING FACTOR MCM FAMILY MEMBER"/>
    <property type="match status" value="1"/>
</dbReference>
<dbReference type="InterPro" id="IPR041562">
    <property type="entry name" value="MCM_lid"/>
</dbReference>
<keyword evidence="3 8" id="KW-0547">Nucleotide-binding</keyword>
<dbReference type="InterPro" id="IPR031327">
    <property type="entry name" value="MCM"/>
</dbReference>
<keyword evidence="2" id="KW-0235">DNA replication</keyword>
<dbReference type="InterPro" id="IPR027417">
    <property type="entry name" value="P-loop_NTPase"/>
</dbReference>
<dbReference type="EMBL" id="JADAQX010000300">
    <property type="protein sequence ID" value="KAF8820790.1"/>
    <property type="molecule type" value="Genomic_DNA"/>
</dbReference>